<comment type="caution">
    <text evidence="1">The sequence shown here is derived from an EMBL/GenBank/DDBJ whole genome shotgun (WGS) entry which is preliminary data.</text>
</comment>
<proteinExistence type="predicted"/>
<dbReference type="RefSeq" id="WP_238278583.1">
    <property type="nucleotide sequence ID" value="NZ_BPQR01000084.1"/>
</dbReference>
<accession>A0ABQ4T3A1</accession>
<dbReference type="EMBL" id="BPQR01000084">
    <property type="protein sequence ID" value="GJE08678.1"/>
    <property type="molecule type" value="Genomic_DNA"/>
</dbReference>
<name>A0ABQ4T3A1_9HYPH</name>
<gene>
    <name evidence="1" type="ORF">AOPFMNJM_4021</name>
</gene>
<reference evidence="1" key="1">
    <citation type="journal article" date="2021" name="Front. Microbiol.">
        <title>Comprehensive Comparative Genomics and Phenotyping of Methylobacterium Species.</title>
        <authorList>
            <person name="Alessa O."/>
            <person name="Ogura Y."/>
            <person name="Fujitani Y."/>
            <person name="Takami H."/>
            <person name="Hayashi T."/>
            <person name="Sahin N."/>
            <person name="Tani A."/>
        </authorList>
    </citation>
    <scope>NUCLEOTIDE SEQUENCE</scope>
    <source>
        <strain evidence="1">LMG 23639</strain>
    </source>
</reference>
<evidence type="ECO:0000313" key="1">
    <source>
        <dbReference type="EMBL" id="GJE08678.1"/>
    </source>
</evidence>
<reference evidence="1" key="2">
    <citation type="submission" date="2021-08" db="EMBL/GenBank/DDBJ databases">
        <authorList>
            <person name="Tani A."/>
            <person name="Ola A."/>
            <person name="Ogura Y."/>
            <person name="Katsura K."/>
            <person name="Hayashi T."/>
        </authorList>
    </citation>
    <scope>NUCLEOTIDE SEQUENCE</scope>
    <source>
        <strain evidence="1">LMG 23639</strain>
    </source>
</reference>
<sequence length="245" mass="27715">MTDRPIIFSAPMVRALFDGRKTQTRRIIRDEVPSAPSMDALAPGGTARHPAPYLDAYCGQRRTASNPRGMSDRWCWWTRDDRPGHTFKVPYVPGDRLWVRETWCHTGSGVWTVGDSYCALGGKVIYRADDDGSDPGIKWFSPLHLSRNRSRLTLHVADVRVQRLQEISEDDAQAEGVQQEEDRYWHDYLFPGTQLTLGARESFSTLWNSLHGADAWDANPWVAAITFTVERANIDASRGPSRSQP</sequence>
<evidence type="ECO:0000313" key="2">
    <source>
        <dbReference type="Proteomes" id="UP001055102"/>
    </source>
</evidence>
<keyword evidence="2" id="KW-1185">Reference proteome</keyword>
<evidence type="ECO:0008006" key="3">
    <source>
        <dbReference type="Google" id="ProtNLM"/>
    </source>
</evidence>
<organism evidence="1 2">
    <name type="scientific">Methylobacterium jeotgali</name>
    <dbReference type="NCBI Taxonomy" id="381630"/>
    <lineage>
        <taxon>Bacteria</taxon>
        <taxon>Pseudomonadati</taxon>
        <taxon>Pseudomonadota</taxon>
        <taxon>Alphaproteobacteria</taxon>
        <taxon>Hyphomicrobiales</taxon>
        <taxon>Methylobacteriaceae</taxon>
        <taxon>Methylobacterium</taxon>
    </lineage>
</organism>
<protein>
    <recommendedName>
        <fullName evidence="3">Morphogenetic protein</fullName>
    </recommendedName>
</protein>
<dbReference type="Proteomes" id="UP001055102">
    <property type="component" value="Unassembled WGS sequence"/>
</dbReference>